<dbReference type="EMBL" id="JAAIUW010000005">
    <property type="protein sequence ID" value="KAF7833762.1"/>
    <property type="molecule type" value="Genomic_DNA"/>
</dbReference>
<gene>
    <name evidence="5" type="ORF">G2W53_016095</name>
</gene>
<evidence type="ECO:0000256" key="2">
    <source>
        <dbReference type="ARBA" id="ARBA00022737"/>
    </source>
</evidence>
<dbReference type="InterPro" id="IPR003128">
    <property type="entry name" value="Villin_headpiece"/>
</dbReference>
<evidence type="ECO:0000259" key="4">
    <source>
        <dbReference type="PROSITE" id="PS51089"/>
    </source>
</evidence>
<dbReference type="AlphaFoldDB" id="A0A835CB85"/>
<name>A0A835CB85_9FABA</name>
<keyword evidence="6" id="KW-1185">Reference proteome</keyword>
<dbReference type="SUPFAM" id="SSF47050">
    <property type="entry name" value="VHP, Villin headpiece domain"/>
    <property type="match status" value="1"/>
</dbReference>
<dbReference type="CDD" id="cd11288">
    <property type="entry name" value="gelsolin_S5_like"/>
    <property type="match status" value="1"/>
</dbReference>
<dbReference type="PANTHER" id="PTHR11977">
    <property type="entry name" value="VILLIN"/>
    <property type="match status" value="1"/>
</dbReference>
<feature type="compositionally biased region" description="Low complexity" evidence="3">
    <location>
        <begin position="759"/>
        <end position="776"/>
    </location>
</feature>
<dbReference type="CDD" id="cd11290">
    <property type="entry name" value="gelsolin_S1_like"/>
    <property type="match status" value="1"/>
</dbReference>
<feature type="region of interest" description="Disordered" evidence="3">
    <location>
        <begin position="740"/>
        <end position="845"/>
    </location>
</feature>
<dbReference type="Proteomes" id="UP000634136">
    <property type="component" value="Unassembled WGS sequence"/>
</dbReference>
<dbReference type="OrthoDB" id="6375767at2759"/>
<dbReference type="GO" id="GO:0007015">
    <property type="term" value="P:actin filament organization"/>
    <property type="evidence" value="ECO:0007669"/>
    <property type="project" value="UniProtKB-ARBA"/>
</dbReference>
<accession>A0A835CB85</accession>
<reference evidence="5" key="1">
    <citation type="submission" date="2020-09" db="EMBL/GenBank/DDBJ databases">
        <title>Genome-Enabled Discovery of Anthraquinone Biosynthesis in Senna tora.</title>
        <authorList>
            <person name="Kang S.-H."/>
            <person name="Pandey R.P."/>
            <person name="Lee C.-M."/>
            <person name="Sim J.-S."/>
            <person name="Jeong J.-T."/>
            <person name="Choi B.-S."/>
            <person name="Jung M."/>
            <person name="Ginzburg D."/>
            <person name="Zhao K."/>
            <person name="Won S.Y."/>
            <person name="Oh T.-J."/>
            <person name="Yu Y."/>
            <person name="Kim N.-H."/>
            <person name="Lee O.R."/>
            <person name="Lee T.-H."/>
            <person name="Bashyal P."/>
            <person name="Kim T.-S."/>
            <person name="Lee W.-H."/>
            <person name="Kawkins C."/>
            <person name="Kim C.-K."/>
            <person name="Kim J.S."/>
            <person name="Ahn B.O."/>
            <person name="Rhee S.Y."/>
            <person name="Sohng J.K."/>
        </authorList>
    </citation>
    <scope>NUCLEOTIDE SEQUENCE</scope>
    <source>
        <tissue evidence="5">Leaf</tissue>
    </source>
</reference>
<comment type="caution">
    <text evidence="5">The sequence shown here is derived from an EMBL/GenBank/DDBJ whole genome shotgun (WGS) entry which is preliminary data.</text>
</comment>
<dbReference type="Pfam" id="PF00626">
    <property type="entry name" value="Gelsolin"/>
    <property type="match status" value="4"/>
</dbReference>
<keyword evidence="1" id="KW-0117">Actin capping</keyword>
<sequence length="909" mass="102324">MPPSTKDLDSAFQAAGAKPGLEVWCIENQQLVLVPNSCHGKFYTGSAYIVLNTVFPKSGPPQHDLHYWLGNDSNKVDSGLASDKALELDAALGSCTVQYREIQGQESQKFLSYFKPCIIPIEGVFTSKLGNFNGEYQVRMYTCKGDHVVRVKEVPFLRSSLNHEDVFILDTASKIFLFSGCNSTIQERAKALEVIQYIKENKHSGNCEVATIEDGKFVGDSDVGEFWSLFGGYAPIPRELPSVQDQPVDSSVKLSWINLQGKLCPTGSNALSKEMLETDKCYMLDCGAEIYVWMGRQTSLTERKTSISAIENFVRNEDRSSGTHLTFLSEGLESSIFRSYFANWPKTVEQTLYEEGREKVAAMFKQQGYEVKELPEEYSEPLINCRGTLKVWRVDSDKLSPLSDTEQTRLYSGDCYIAQYTFPGNGRDETLLYAWLGSRCIMEDKAAAIVHMNALVDSVRTNPVMAQVHEGKEPAQFFSIFQRLIIFKGGISSGYKKFIEEKGMIDETYNENKVALFRVQGTSPDNMQAIQVDQVSASLNSSYCYILQTEESIFTWIGSLSSAQDHNLLDRMVELINPTWPPLSVREGNEPDIFWDTLGGKAEYSRAKEIPKYIEDPHLFVLDITGVMQVREIYNFTQDDLVTEDILLLDCQKEIYIWIGLHSAVRSKQEALNLGQKFLEMDVLVEELSLETPTYVVTEGHEPPFFTRFFVWDHSKANMHGNSFERKLAILKGKSHILEGHNRTPRKANSRNHTPDGQRGISVSSNGRGRSSSPASIGMRSDYKSSHNGLPSSPDPITRKLFQGFSPSYNSPEELVQLSGSPAVEPAVSSESKESFQKNGKEGSENLPIYPYERLRVLSSNPVAGINVTNREAYLSTEEFHEKFGMTKAAFYKLPKWKQNKLKMSLDLF</sequence>
<dbReference type="SMART" id="SM00262">
    <property type="entry name" value="GEL"/>
    <property type="match status" value="6"/>
</dbReference>
<dbReference type="PANTHER" id="PTHR11977:SF25">
    <property type="entry name" value="VILLIN-1"/>
    <property type="match status" value="1"/>
</dbReference>
<dbReference type="CDD" id="cd11293">
    <property type="entry name" value="gelsolin_S4_like"/>
    <property type="match status" value="1"/>
</dbReference>
<evidence type="ECO:0000256" key="3">
    <source>
        <dbReference type="SAM" id="MobiDB-lite"/>
    </source>
</evidence>
<evidence type="ECO:0000256" key="1">
    <source>
        <dbReference type="ARBA" id="ARBA00022467"/>
    </source>
</evidence>
<dbReference type="InterPro" id="IPR007122">
    <property type="entry name" value="Villin/Gelsolin"/>
</dbReference>
<feature type="compositionally biased region" description="Basic and acidic residues" evidence="3">
    <location>
        <begin position="831"/>
        <end position="844"/>
    </location>
</feature>
<dbReference type="CDD" id="cd11289">
    <property type="entry name" value="gelsolin_S2_like"/>
    <property type="match status" value="1"/>
</dbReference>
<proteinExistence type="predicted"/>
<dbReference type="SMART" id="SM00153">
    <property type="entry name" value="VHP"/>
    <property type="match status" value="1"/>
</dbReference>
<dbReference type="SUPFAM" id="SSF55753">
    <property type="entry name" value="Actin depolymerizing proteins"/>
    <property type="match status" value="6"/>
</dbReference>
<dbReference type="InterPro" id="IPR029006">
    <property type="entry name" value="ADF-H/Gelsolin-like_dom_sf"/>
</dbReference>
<dbReference type="InterPro" id="IPR007123">
    <property type="entry name" value="Gelsolin-like_dom"/>
</dbReference>
<keyword evidence="2" id="KW-0677">Repeat</keyword>
<dbReference type="CDD" id="cd11291">
    <property type="entry name" value="gelsolin_S6_like"/>
    <property type="match status" value="1"/>
</dbReference>
<evidence type="ECO:0000313" key="5">
    <source>
        <dbReference type="EMBL" id="KAF7833762.1"/>
    </source>
</evidence>
<dbReference type="GO" id="GO:0051015">
    <property type="term" value="F:actin filament binding"/>
    <property type="evidence" value="ECO:0007669"/>
    <property type="project" value="InterPro"/>
</dbReference>
<dbReference type="InterPro" id="IPR036886">
    <property type="entry name" value="Villin_headpiece_dom_sf"/>
</dbReference>
<dbReference type="Gene3D" id="3.40.20.10">
    <property type="entry name" value="Severin"/>
    <property type="match status" value="6"/>
</dbReference>
<feature type="domain" description="HP" evidence="4">
    <location>
        <begin position="844"/>
        <end position="909"/>
    </location>
</feature>
<dbReference type="PRINTS" id="PR00597">
    <property type="entry name" value="GELSOLIN"/>
</dbReference>
<dbReference type="CDD" id="cd11292">
    <property type="entry name" value="gelsolin_S3_like"/>
    <property type="match status" value="1"/>
</dbReference>
<dbReference type="FunFam" id="3.40.20.10:FF:000001">
    <property type="entry name" value="Gelsolin"/>
    <property type="match status" value="1"/>
</dbReference>
<dbReference type="Pfam" id="PF02209">
    <property type="entry name" value="VHP"/>
    <property type="match status" value="1"/>
</dbReference>
<organism evidence="5 6">
    <name type="scientific">Senna tora</name>
    <dbReference type="NCBI Taxonomy" id="362788"/>
    <lineage>
        <taxon>Eukaryota</taxon>
        <taxon>Viridiplantae</taxon>
        <taxon>Streptophyta</taxon>
        <taxon>Embryophyta</taxon>
        <taxon>Tracheophyta</taxon>
        <taxon>Spermatophyta</taxon>
        <taxon>Magnoliopsida</taxon>
        <taxon>eudicotyledons</taxon>
        <taxon>Gunneridae</taxon>
        <taxon>Pentapetalae</taxon>
        <taxon>rosids</taxon>
        <taxon>fabids</taxon>
        <taxon>Fabales</taxon>
        <taxon>Fabaceae</taxon>
        <taxon>Caesalpinioideae</taxon>
        <taxon>Cassia clade</taxon>
        <taxon>Senna</taxon>
    </lineage>
</organism>
<protein>
    <submittedName>
        <fullName evidence="5">Villin-1 isoform X1</fullName>
    </submittedName>
</protein>
<dbReference type="GO" id="GO:0051693">
    <property type="term" value="P:actin filament capping"/>
    <property type="evidence" value="ECO:0007669"/>
    <property type="project" value="UniProtKB-KW"/>
</dbReference>
<dbReference type="Gene3D" id="1.10.950.10">
    <property type="entry name" value="Villin headpiece domain"/>
    <property type="match status" value="1"/>
</dbReference>
<dbReference type="PROSITE" id="PS51089">
    <property type="entry name" value="HP"/>
    <property type="match status" value="1"/>
</dbReference>
<evidence type="ECO:0000313" key="6">
    <source>
        <dbReference type="Proteomes" id="UP000634136"/>
    </source>
</evidence>